<dbReference type="Gene3D" id="3.40.710.10">
    <property type="entry name" value="DD-peptidase/beta-lactamase superfamily"/>
    <property type="match status" value="1"/>
</dbReference>
<evidence type="ECO:0000313" key="2">
    <source>
        <dbReference type="EMBL" id="KRO11441.1"/>
    </source>
</evidence>
<proteinExistence type="predicted"/>
<accession>A0ABR5Q8N3</accession>
<evidence type="ECO:0000313" key="3">
    <source>
        <dbReference type="Proteomes" id="UP000051884"/>
    </source>
</evidence>
<dbReference type="PANTHER" id="PTHR35333:SF3">
    <property type="entry name" value="BETA-LACTAMASE-TYPE TRANSPEPTIDASE FOLD CONTAINING PROTEIN"/>
    <property type="match status" value="1"/>
</dbReference>
<dbReference type="InterPro" id="IPR045155">
    <property type="entry name" value="Beta-lactam_cat"/>
</dbReference>
<gene>
    <name evidence="2" type="ORF">IV59_GL000181</name>
</gene>
<dbReference type="EMBL" id="JQCH01000001">
    <property type="protein sequence ID" value="KRO11441.1"/>
    <property type="molecule type" value="Genomic_DNA"/>
</dbReference>
<dbReference type="Pfam" id="PF13354">
    <property type="entry name" value="Beta-lactamase2"/>
    <property type="match status" value="1"/>
</dbReference>
<dbReference type="SUPFAM" id="SSF56601">
    <property type="entry name" value="beta-lactamase/transpeptidase-like"/>
    <property type="match status" value="1"/>
</dbReference>
<keyword evidence="3" id="KW-1185">Reference proteome</keyword>
<dbReference type="InterPro" id="IPR012338">
    <property type="entry name" value="Beta-lactam/transpept-like"/>
</dbReference>
<comment type="caution">
    <text evidence="2">The sequence shown here is derived from an EMBL/GenBank/DDBJ whole genome shotgun (WGS) entry which is preliminary data.</text>
</comment>
<dbReference type="PANTHER" id="PTHR35333">
    <property type="entry name" value="BETA-LACTAMASE"/>
    <property type="match status" value="1"/>
</dbReference>
<dbReference type="InterPro" id="IPR000871">
    <property type="entry name" value="Beta-lactam_class-A"/>
</dbReference>
<evidence type="ECO:0000259" key="1">
    <source>
        <dbReference type="Pfam" id="PF13354"/>
    </source>
</evidence>
<name>A0ABR5Q8N3_9LACO</name>
<organism evidence="2 3">
    <name type="scientific">Paucilactobacillus hokkaidonensis</name>
    <dbReference type="NCBI Taxonomy" id="1193095"/>
    <lineage>
        <taxon>Bacteria</taxon>
        <taxon>Bacillati</taxon>
        <taxon>Bacillota</taxon>
        <taxon>Bacilli</taxon>
        <taxon>Lactobacillales</taxon>
        <taxon>Lactobacillaceae</taxon>
        <taxon>Paucilactobacillus</taxon>
    </lineage>
</organism>
<protein>
    <submittedName>
        <fullName evidence="2">Beta-lactamase class A</fullName>
    </submittedName>
</protein>
<dbReference type="Proteomes" id="UP000051884">
    <property type="component" value="Unassembled WGS sequence"/>
</dbReference>
<sequence>MMKSKKINLHIIKVTLAIILLVGLILIWVQHFNNPTTNAQSAETSSSSTVKQRKIIKTNLTNYLNSVTKDGTVSVSFYNLGTESSSTAASLYKKGSIQVESNAHTAQTAASTYKLFITAFLMQQKLQGNFTWSTANTDGFTRMIVNSENDFAETQLASYGKTAINKFISGQGWYSPVFQDGVDAQTTSYSLQLLLQQLNAGTGPFKNSSDRTKILKLMGKQIYRTGIPTGTNEANEGTTVTDKVGFLNDTNNDAGIVTLPNGQKYILVIMTHGHGQSGFSGFSKIAKIAKNVQTIVYGTNAGKKIESYD</sequence>
<feature type="domain" description="Beta-lactamase class A catalytic" evidence="1">
    <location>
        <begin position="141"/>
        <end position="271"/>
    </location>
</feature>
<reference evidence="2 3" key="1">
    <citation type="journal article" date="2015" name="Genome Announc.">
        <title>Expanding the biotechnology potential of lactobacilli through comparative genomics of 213 strains and associated genera.</title>
        <authorList>
            <person name="Sun Z."/>
            <person name="Harris H.M."/>
            <person name="McCann A."/>
            <person name="Guo C."/>
            <person name="Argimon S."/>
            <person name="Zhang W."/>
            <person name="Yang X."/>
            <person name="Jeffery I.B."/>
            <person name="Cooney J.C."/>
            <person name="Kagawa T.F."/>
            <person name="Liu W."/>
            <person name="Song Y."/>
            <person name="Salvetti E."/>
            <person name="Wrobel A."/>
            <person name="Rasinkangas P."/>
            <person name="Parkhill J."/>
            <person name="Rea M.C."/>
            <person name="O'Sullivan O."/>
            <person name="Ritari J."/>
            <person name="Douillard F.P."/>
            <person name="Paul Ross R."/>
            <person name="Yang R."/>
            <person name="Briner A.E."/>
            <person name="Felis G.E."/>
            <person name="de Vos W.M."/>
            <person name="Barrangou R."/>
            <person name="Klaenhammer T.R."/>
            <person name="Caufield P.W."/>
            <person name="Cui Y."/>
            <person name="Zhang H."/>
            <person name="O'Toole P.W."/>
        </authorList>
    </citation>
    <scope>NUCLEOTIDE SEQUENCE [LARGE SCALE GENOMIC DNA]</scope>
    <source>
        <strain evidence="2 3">DSM 26202</strain>
    </source>
</reference>